<evidence type="ECO:0000256" key="1">
    <source>
        <dbReference type="SAM" id="MobiDB-lite"/>
    </source>
</evidence>
<protein>
    <submittedName>
        <fullName evidence="2">Uncharacterized protein</fullName>
    </submittedName>
</protein>
<gene>
    <name evidence="2" type="ORF">MEDL_38121</name>
</gene>
<comment type="caution">
    <text evidence="2">The sequence shown here is derived from an EMBL/GenBank/DDBJ whole genome shotgun (WGS) entry which is preliminary data.</text>
</comment>
<proteinExistence type="predicted"/>
<organism evidence="2 3">
    <name type="scientific">Mytilus edulis</name>
    <name type="common">Blue mussel</name>
    <dbReference type="NCBI Taxonomy" id="6550"/>
    <lineage>
        <taxon>Eukaryota</taxon>
        <taxon>Metazoa</taxon>
        <taxon>Spiralia</taxon>
        <taxon>Lophotrochozoa</taxon>
        <taxon>Mollusca</taxon>
        <taxon>Bivalvia</taxon>
        <taxon>Autobranchia</taxon>
        <taxon>Pteriomorphia</taxon>
        <taxon>Mytilida</taxon>
        <taxon>Mytiloidea</taxon>
        <taxon>Mytilidae</taxon>
        <taxon>Mytilinae</taxon>
        <taxon>Mytilus</taxon>
    </lineage>
</organism>
<feature type="region of interest" description="Disordered" evidence="1">
    <location>
        <begin position="77"/>
        <end position="113"/>
    </location>
</feature>
<dbReference type="OrthoDB" id="10465001at2759"/>
<dbReference type="AlphaFoldDB" id="A0A8S3T7D5"/>
<dbReference type="EMBL" id="CAJPWZ010001829">
    <property type="protein sequence ID" value="CAG2224983.1"/>
    <property type="molecule type" value="Genomic_DNA"/>
</dbReference>
<evidence type="ECO:0000313" key="2">
    <source>
        <dbReference type="EMBL" id="CAG2224983.1"/>
    </source>
</evidence>
<evidence type="ECO:0000313" key="3">
    <source>
        <dbReference type="Proteomes" id="UP000683360"/>
    </source>
</evidence>
<feature type="compositionally biased region" description="Basic and acidic residues" evidence="1">
    <location>
        <begin position="98"/>
        <end position="110"/>
    </location>
</feature>
<accession>A0A8S3T7D5</accession>
<name>A0A8S3T7D5_MYTED</name>
<sequence>MLHDDLIDINVDSTFDDLFYYVHQGSPLVHSEVSPQLLYEHSATNRQSSSIDIHQTTTDISQSSCKQTNQTTTKILVNRQQDNPNTLESTLSTVSTHQPDHSDHSDHSDQPVKPICSIQYSSDIETEEVIGLTHQSTPDTRPVGVTTRQSARKRLFESTPMKMLCDVNFDNYMSCEDTPLGKRRKVCVSCDGPVSVNQVSSSTNLTTQQTASAIQTPPCSPSTIAGYICHKYKGEKVTNSYPAQNSRRNIQSLMKIPPHILNSRLPASKFANLMEDYSDIQYEYRQLFDYTTKQISSFAFIGINETKPHLFARDLMWQLFSIPELSQCVTMPRFTALFPLDSDIMTAVKTVTCQKFGIKEWDNTTATAVFLSALPPPLIPKVSGPVTSDRECNQLNDLQKKITETVQRNKEMHELNNLVSGDNSTFGR</sequence>
<feature type="compositionally biased region" description="Polar residues" evidence="1">
    <location>
        <begin position="77"/>
        <end position="94"/>
    </location>
</feature>
<reference evidence="2" key="1">
    <citation type="submission" date="2021-03" db="EMBL/GenBank/DDBJ databases">
        <authorList>
            <person name="Bekaert M."/>
        </authorList>
    </citation>
    <scope>NUCLEOTIDE SEQUENCE</scope>
</reference>
<dbReference type="Proteomes" id="UP000683360">
    <property type="component" value="Unassembled WGS sequence"/>
</dbReference>
<keyword evidence="3" id="KW-1185">Reference proteome</keyword>